<keyword evidence="11" id="KW-1185">Reference proteome</keyword>
<keyword evidence="7 8" id="KW-0131">Cell cycle</keyword>
<evidence type="ECO:0000313" key="10">
    <source>
        <dbReference type="EMBL" id="MDQ0208130.1"/>
    </source>
</evidence>
<keyword evidence="1 8" id="KW-0132">Cell division</keyword>
<gene>
    <name evidence="8" type="primary">ezrA</name>
    <name evidence="10" type="ORF">J2S05_002939</name>
</gene>
<keyword evidence="8" id="KW-1003">Cell membrane</keyword>
<dbReference type="HAMAP" id="MF_00728">
    <property type="entry name" value="EzrA"/>
    <property type="match status" value="1"/>
</dbReference>
<evidence type="ECO:0000256" key="2">
    <source>
        <dbReference type="ARBA" id="ARBA00022692"/>
    </source>
</evidence>
<evidence type="ECO:0000256" key="8">
    <source>
        <dbReference type="HAMAP-Rule" id="MF_00728"/>
    </source>
</evidence>
<evidence type="ECO:0000256" key="6">
    <source>
        <dbReference type="ARBA" id="ARBA00023210"/>
    </source>
</evidence>
<comment type="function">
    <text evidence="8">Negative regulator of FtsZ ring formation; modulates the frequency and position of FtsZ ring formation. Inhibits FtsZ ring formation at polar sites. Interacts either with FtsZ or with one of its binding partners to promote depolymerization.</text>
</comment>
<accession>A0ABT9YJU3</accession>
<reference evidence="10 11" key="1">
    <citation type="submission" date="2023-07" db="EMBL/GenBank/DDBJ databases">
        <title>Genomic Encyclopedia of Type Strains, Phase IV (KMG-IV): sequencing the most valuable type-strain genomes for metagenomic binning, comparative biology and taxonomic classification.</title>
        <authorList>
            <person name="Goeker M."/>
        </authorList>
    </citation>
    <scope>NUCLEOTIDE SEQUENCE [LARGE SCALE GENOMIC DNA]</scope>
    <source>
        <strain evidence="10 11">DSM 19154</strain>
    </source>
</reference>
<keyword evidence="5 8" id="KW-0472">Membrane</keyword>
<keyword evidence="3 8" id="KW-1133">Transmembrane helix</keyword>
<dbReference type="Proteomes" id="UP001225034">
    <property type="component" value="Unassembled WGS sequence"/>
</dbReference>
<comment type="caution">
    <text evidence="10">The sequence shown here is derived from an EMBL/GenBank/DDBJ whole genome shotgun (WGS) entry which is preliminary data.</text>
</comment>
<dbReference type="EMBL" id="JAUSUA010000004">
    <property type="protein sequence ID" value="MDQ0208130.1"/>
    <property type="molecule type" value="Genomic_DNA"/>
</dbReference>
<dbReference type="NCBIfam" id="NF003413">
    <property type="entry name" value="PRK04778.1-7"/>
    <property type="match status" value="1"/>
</dbReference>
<evidence type="ECO:0000256" key="3">
    <source>
        <dbReference type="ARBA" id="ARBA00022989"/>
    </source>
</evidence>
<feature type="coiled-coil region" evidence="8">
    <location>
        <begin position="404"/>
        <end position="431"/>
    </location>
</feature>
<evidence type="ECO:0000256" key="4">
    <source>
        <dbReference type="ARBA" id="ARBA00023054"/>
    </source>
</evidence>
<dbReference type="InterPro" id="IPR010379">
    <property type="entry name" value="EzrA"/>
</dbReference>
<evidence type="ECO:0000256" key="9">
    <source>
        <dbReference type="SAM" id="Phobius"/>
    </source>
</evidence>
<name>A0ABT9YJU3_9BACI</name>
<proteinExistence type="inferred from homology"/>
<organism evidence="10 11">
    <name type="scientific">Alkalicoccobacillus murimartini</name>
    <dbReference type="NCBI Taxonomy" id="171685"/>
    <lineage>
        <taxon>Bacteria</taxon>
        <taxon>Bacillati</taxon>
        <taxon>Bacillota</taxon>
        <taxon>Bacilli</taxon>
        <taxon>Bacillales</taxon>
        <taxon>Bacillaceae</taxon>
        <taxon>Alkalicoccobacillus</taxon>
    </lineage>
</organism>
<keyword evidence="2 8" id="KW-0812">Transmembrane</keyword>
<keyword evidence="4 8" id="KW-0175">Coiled coil</keyword>
<feature type="transmembrane region" description="Helical" evidence="9">
    <location>
        <begin position="21"/>
        <end position="42"/>
    </location>
</feature>
<evidence type="ECO:0000256" key="1">
    <source>
        <dbReference type="ARBA" id="ARBA00022618"/>
    </source>
</evidence>
<evidence type="ECO:0000256" key="7">
    <source>
        <dbReference type="ARBA" id="ARBA00023306"/>
    </source>
</evidence>
<protein>
    <recommendedName>
        <fullName evidence="8">Septation ring formation regulator EzrA</fullName>
    </recommendedName>
</protein>
<comment type="similarity">
    <text evidence="8">Belongs to the EzrA family.</text>
</comment>
<comment type="subcellular location">
    <subcellularLocation>
        <location evidence="8">Cell membrane</location>
        <topology evidence="8">Single-pass membrane protein</topology>
    </subcellularLocation>
    <text evidence="8">Colocalized with FtsZ to the nascent septal site.</text>
</comment>
<keyword evidence="6 8" id="KW-0717">Septation</keyword>
<sequence>MGQYSSIQACFAGAREGSSQVVYLILTILAIAVIIYIVGMYIRKNIYRDVDKLEEKKNGIMSRPIPEEIAKVKQLQMAGETEEKFEIWRNNWDEIIGQIMPDVEETLFDIEEYTNKYQIKKSKELVHSTNERLETIDSQLDIMVDEIEQLVTSEQKNRAEIGELRETYSTLSNNLLKKRGSFNEAIQMLDEKMGQVKQGLASFDEATKEGSYLQARQELIQLRDILQDVEMQAELIPKLMVQIRTTIPGDIKNLENGIADMKEKGYQLDPLVLEPKLTDMKKETEDILVELQHLNTEQSEERITAIQDQIERIYDTLDDEVQSKKKTLEELPNLKHQLDVTGKELHKLLQELTHVQQSYRLPKEDVDSQEYLSKQMAEMNKQLHVIVDVTENEKQTFTSIYEMVKEWEARLKELSEHIKQSSGKLFELREEELKSKETISRLRAIMLEGKRVVRKSNIPGLPARALEQLELGDHKIKEAVELLNQAPLEMNQVTDKVEQAISVIESNDELIAETIKSAELAERVIQYSNRYRNRSEETRSLLIQAERLFRHYEYDEAIECAVRAVEPFEKGVVERVSEHVSA</sequence>
<feature type="topological domain" description="Cytoplasmic" evidence="8">
    <location>
        <begin position="43"/>
        <end position="582"/>
    </location>
</feature>
<evidence type="ECO:0000256" key="5">
    <source>
        <dbReference type="ARBA" id="ARBA00023136"/>
    </source>
</evidence>
<evidence type="ECO:0000313" key="11">
    <source>
        <dbReference type="Proteomes" id="UP001225034"/>
    </source>
</evidence>
<dbReference type="Pfam" id="PF06160">
    <property type="entry name" value="EzrA"/>
    <property type="match status" value="1"/>
</dbReference>
<feature type="topological domain" description="Extracellular" evidence="8">
    <location>
        <begin position="1"/>
        <end position="23"/>
    </location>
</feature>